<evidence type="ECO:0000313" key="2">
    <source>
        <dbReference type="Proteomes" id="UP001165064"/>
    </source>
</evidence>
<sequence>MSTAQILKRSLTNSSLLFSRLRYTRATFTTIPTHIHPHRQSSLLMRFSSTLTSTPPQSPSTTAAGAATAKTIDPENNPLLDFSRTKVKNQQFSDQNELPLFIAISKNAADKLNEISKKDNNPDLALRVSVESGGCHGFQYNLKLSDVNDFKPTEDDIDWFPI</sequence>
<organism evidence="1 2">
    <name type="scientific">Ambrosiozyma monospora</name>
    <name type="common">Yeast</name>
    <name type="synonym">Endomycopsis monosporus</name>
    <dbReference type="NCBI Taxonomy" id="43982"/>
    <lineage>
        <taxon>Eukaryota</taxon>
        <taxon>Fungi</taxon>
        <taxon>Dikarya</taxon>
        <taxon>Ascomycota</taxon>
        <taxon>Saccharomycotina</taxon>
        <taxon>Pichiomycetes</taxon>
        <taxon>Pichiales</taxon>
        <taxon>Pichiaceae</taxon>
        <taxon>Ambrosiozyma</taxon>
    </lineage>
</organism>
<dbReference type="EMBL" id="BSXS01016688">
    <property type="protein sequence ID" value="GMF08108.1"/>
    <property type="molecule type" value="Genomic_DNA"/>
</dbReference>
<keyword evidence="2" id="KW-1185">Reference proteome</keyword>
<gene>
    <name evidence="1" type="ORF">Amon02_001315900</name>
</gene>
<dbReference type="Proteomes" id="UP001165064">
    <property type="component" value="Unassembled WGS sequence"/>
</dbReference>
<protein>
    <submittedName>
        <fullName evidence="1">Unnamed protein product</fullName>
    </submittedName>
</protein>
<proteinExistence type="predicted"/>
<evidence type="ECO:0000313" key="1">
    <source>
        <dbReference type="EMBL" id="GMF08108.1"/>
    </source>
</evidence>
<comment type="caution">
    <text evidence="1">The sequence shown here is derived from an EMBL/GenBank/DDBJ whole genome shotgun (WGS) entry which is preliminary data.</text>
</comment>
<accession>A0ACB5UD24</accession>
<name>A0ACB5UD24_AMBMO</name>
<reference evidence="1" key="1">
    <citation type="submission" date="2023-04" db="EMBL/GenBank/DDBJ databases">
        <title>Ambrosiozyma monospora NBRC 10751.</title>
        <authorList>
            <person name="Ichikawa N."/>
            <person name="Sato H."/>
            <person name="Tonouchi N."/>
        </authorList>
    </citation>
    <scope>NUCLEOTIDE SEQUENCE</scope>
    <source>
        <strain evidence="1">NBRC 10751</strain>
    </source>
</reference>